<dbReference type="Gene3D" id="3.20.20.100">
    <property type="entry name" value="NADP-dependent oxidoreductase domain"/>
    <property type="match status" value="1"/>
</dbReference>
<dbReference type="Proteomes" id="UP001601992">
    <property type="component" value="Unassembled WGS sequence"/>
</dbReference>
<reference evidence="3 4" key="1">
    <citation type="submission" date="2024-10" db="EMBL/GenBank/DDBJ databases">
        <title>The Natural Products Discovery Center: Release of the First 8490 Sequenced Strains for Exploring Actinobacteria Biosynthetic Diversity.</title>
        <authorList>
            <person name="Kalkreuter E."/>
            <person name="Kautsar S.A."/>
            <person name="Yang D."/>
            <person name="Bader C.D."/>
            <person name="Teijaro C.N."/>
            <person name="Fluegel L."/>
            <person name="Davis C.M."/>
            <person name="Simpson J.R."/>
            <person name="Lauterbach L."/>
            <person name="Steele A.D."/>
            <person name="Gui C."/>
            <person name="Meng S."/>
            <person name="Li G."/>
            <person name="Viehrig K."/>
            <person name="Ye F."/>
            <person name="Su P."/>
            <person name="Kiefer A.F."/>
            <person name="Nichols A."/>
            <person name="Cepeda A.J."/>
            <person name="Yan W."/>
            <person name="Fan B."/>
            <person name="Jiang Y."/>
            <person name="Adhikari A."/>
            <person name="Zheng C.-J."/>
            <person name="Schuster L."/>
            <person name="Cowan T.M."/>
            <person name="Smanski M.J."/>
            <person name="Chevrette M.G."/>
            <person name="De Carvalho L.P.S."/>
            <person name="Shen B."/>
        </authorList>
    </citation>
    <scope>NUCLEOTIDE SEQUENCE [LARGE SCALE GENOMIC DNA]</scope>
    <source>
        <strain evidence="3 4">NPDC002593</strain>
    </source>
</reference>
<dbReference type="PANTHER" id="PTHR43364:SF4">
    <property type="entry name" value="NAD(P)-LINKED OXIDOREDUCTASE SUPERFAMILY PROTEIN"/>
    <property type="match status" value="1"/>
</dbReference>
<dbReference type="RefSeq" id="WP_040830766.1">
    <property type="nucleotide sequence ID" value="NZ_JBIAQY010000028.1"/>
</dbReference>
<dbReference type="InterPro" id="IPR023210">
    <property type="entry name" value="NADP_OxRdtase_dom"/>
</dbReference>
<dbReference type="InterPro" id="IPR050523">
    <property type="entry name" value="AKR_Detox_Biosynth"/>
</dbReference>
<evidence type="ECO:0000259" key="2">
    <source>
        <dbReference type="Pfam" id="PF00248"/>
    </source>
</evidence>
<evidence type="ECO:0000313" key="4">
    <source>
        <dbReference type="Proteomes" id="UP001601992"/>
    </source>
</evidence>
<dbReference type="SUPFAM" id="SSF51430">
    <property type="entry name" value="NAD(P)-linked oxidoreductase"/>
    <property type="match status" value="1"/>
</dbReference>
<keyword evidence="4" id="KW-1185">Reference proteome</keyword>
<dbReference type="EMBL" id="JBIAQY010000028">
    <property type="protein sequence ID" value="MFF3574601.1"/>
    <property type="molecule type" value="Genomic_DNA"/>
</dbReference>
<accession>A0ABW6SE47</accession>
<dbReference type="CDD" id="cd19080">
    <property type="entry name" value="AKR_AKR9A_9B"/>
    <property type="match status" value="1"/>
</dbReference>
<keyword evidence="1" id="KW-0560">Oxidoreductase</keyword>
<dbReference type="Pfam" id="PF00248">
    <property type="entry name" value="Aldo_ket_red"/>
    <property type="match status" value="1"/>
</dbReference>
<dbReference type="InterPro" id="IPR036812">
    <property type="entry name" value="NAD(P)_OxRdtase_dom_sf"/>
</dbReference>
<name>A0ABW6SE47_9NOCA</name>
<comment type="caution">
    <text evidence="3">The sequence shown here is derived from an EMBL/GenBank/DDBJ whole genome shotgun (WGS) entry which is preliminary data.</text>
</comment>
<protein>
    <submittedName>
        <fullName evidence="3">Aldo/keto reductase</fullName>
    </submittedName>
</protein>
<feature type="domain" description="NADP-dependent oxidoreductase" evidence="2">
    <location>
        <begin position="18"/>
        <end position="312"/>
    </location>
</feature>
<organism evidence="3 4">
    <name type="scientific">Nocardia jiangxiensis</name>
    <dbReference type="NCBI Taxonomy" id="282685"/>
    <lineage>
        <taxon>Bacteria</taxon>
        <taxon>Bacillati</taxon>
        <taxon>Actinomycetota</taxon>
        <taxon>Actinomycetes</taxon>
        <taxon>Mycobacteriales</taxon>
        <taxon>Nocardiaceae</taxon>
        <taxon>Nocardia</taxon>
    </lineage>
</organism>
<gene>
    <name evidence="3" type="ORF">ACFYXQ_43315</name>
</gene>
<proteinExistence type="predicted"/>
<sequence length="347" mass="37626">MRYRTFGRRTGLRVSEFALGASNFGIEAPSIGPEATRRIFETFADAGGTTIDASNIYQNGQAETMLGELLESRRDDFVVITKYSGTREANPRPATTGNSRKIMIRSVEASLRRLRTEYVDVFMPHFPDGVTPIEEILQGLDDLTRSGKILHGGLSNFPAWRVSGAAVLADQRGLAPLVGIETEYSLAERSADRELLPMAQAHGLGALLYSPLAGGLLTGKYRTGGRGRLSPRGTVERDAQQTAVVDTVLAIAEELDSTAVEVALAWLRHRAANTATALVPILGPRSVDHLEQYLRSLELELDAQQYQRLETVSAVRLGTPHEDVEAALAHGADGDRTQLAAPSVPVR</sequence>
<evidence type="ECO:0000256" key="1">
    <source>
        <dbReference type="ARBA" id="ARBA00023002"/>
    </source>
</evidence>
<dbReference type="PANTHER" id="PTHR43364">
    <property type="entry name" value="NADH-SPECIFIC METHYLGLYOXAL REDUCTASE-RELATED"/>
    <property type="match status" value="1"/>
</dbReference>
<evidence type="ECO:0000313" key="3">
    <source>
        <dbReference type="EMBL" id="MFF3574601.1"/>
    </source>
</evidence>